<dbReference type="GO" id="GO:0005758">
    <property type="term" value="C:mitochondrial intermembrane space"/>
    <property type="evidence" value="ECO:0007669"/>
    <property type="project" value="TreeGrafter"/>
</dbReference>
<evidence type="ECO:0000256" key="3">
    <source>
        <dbReference type="ARBA" id="ARBA00022490"/>
    </source>
</evidence>
<dbReference type="PROSITE" id="PS51808">
    <property type="entry name" value="CHCH"/>
    <property type="match status" value="1"/>
</dbReference>
<reference evidence="8 9" key="1">
    <citation type="journal article" date="2018" name="BMC Genomics">
        <title>The genome of Naegleria lovaniensis, the basis for a comparative approach to unravel pathogenicity factors of the human pathogenic amoeba N. fowleri.</title>
        <authorList>
            <person name="Liechti N."/>
            <person name="Schurch N."/>
            <person name="Bruggmann R."/>
            <person name="Wittwer M."/>
        </authorList>
    </citation>
    <scope>NUCLEOTIDE SEQUENCE [LARGE SCALE GENOMIC DNA]</scope>
    <source>
        <strain evidence="8 9">ATCC 30569</strain>
    </source>
</reference>
<dbReference type="AlphaFoldDB" id="A0AA88GZR5"/>
<dbReference type="GeneID" id="68092519"/>
<dbReference type="PANTHER" id="PTHR21107">
    <property type="entry name" value="CYTOCHROME C OXIDASE ASSEMBLY PROTEIN COX19"/>
    <property type="match status" value="1"/>
</dbReference>
<sequence length="122" mass="13839">MNLGTQQAKEVRVGPGPKRGSFPLDHLHECDKAVEEYFKCLQDNGNFASKCRKEASDYLKCRVEHKLMSKDDLLQADIPETNENVPDLTIEQIKQIRKERLQREGLKGRMGLTSGRADKPNG</sequence>
<evidence type="ECO:0000256" key="1">
    <source>
        <dbReference type="ARBA" id="ARBA00004496"/>
    </source>
</evidence>
<dbReference type="SUPFAM" id="SSF47072">
    <property type="entry name" value="Cysteine alpha-hairpin motif"/>
    <property type="match status" value="1"/>
</dbReference>
<accession>A0AA88GZR5</accession>
<keyword evidence="6" id="KW-0496">Mitochondrion</keyword>
<comment type="subcellular location">
    <subcellularLocation>
        <location evidence="1">Cytoplasm</location>
    </subcellularLocation>
    <subcellularLocation>
        <location evidence="6">Mitochondrion</location>
    </subcellularLocation>
</comment>
<dbReference type="InterPro" id="IPR013892">
    <property type="entry name" value="Cyt_c_biogenesis_Cmc1-like"/>
</dbReference>
<keyword evidence="3" id="KW-0963">Cytoplasm</keyword>
<evidence type="ECO:0000256" key="6">
    <source>
        <dbReference type="RuleBase" id="RU364104"/>
    </source>
</evidence>
<evidence type="ECO:0000256" key="7">
    <source>
        <dbReference type="SAM" id="MobiDB-lite"/>
    </source>
</evidence>
<evidence type="ECO:0000256" key="4">
    <source>
        <dbReference type="ARBA" id="ARBA00023157"/>
    </source>
</evidence>
<dbReference type="PANTHER" id="PTHR21107:SF2">
    <property type="entry name" value="CYTOCHROME C OXIDASE ASSEMBLY PROTEIN COX19"/>
    <property type="match status" value="1"/>
</dbReference>
<evidence type="ECO:0000256" key="2">
    <source>
        <dbReference type="ARBA" id="ARBA00007347"/>
    </source>
</evidence>
<comment type="similarity">
    <text evidence="2 6">Belongs to the CMC family.</text>
</comment>
<dbReference type="GO" id="GO:0033617">
    <property type="term" value="P:mitochondrial respiratory chain complex IV assembly"/>
    <property type="evidence" value="ECO:0007669"/>
    <property type="project" value="TreeGrafter"/>
</dbReference>
<keyword evidence="4" id="KW-1015">Disulfide bond</keyword>
<evidence type="ECO:0000256" key="5">
    <source>
        <dbReference type="ARBA" id="ARBA00038223"/>
    </source>
</evidence>
<dbReference type="Pfam" id="PF08583">
    <property type="entry name" value="Cmc1"/>
    <property type="match status" value="1"/>
</dbReference>
<comment type="similarity">
    <text evidence="5">Belongs to the COX19 family.</text>
</comment>
<dbReference type="RefSeq" id="XP_044552610.1">
    <property type="nucleotide sequence ID" value="XM_044695478.1"/>
</dbReference>
<evidence type="ECO:0000313" key="9">
    <source>
        <dbReference type="Proteomes" id="UP000816034"/>
    </source>
</evidence>
<proteinExistence type="inferred from homology"/>
<gene>
    <name evidence="8" type="ORF">C9374_000057</name>
</gene>
<dbReference type="InterPro" id="IPR009069">
    <property type="entry name" value="Cys_alpha_HP_mot_SF"/>
</dbReference>
<feature type="region of interest" description="Disordered" evidence="7">
    <location>
        <begin position="1"/>
        <end position="21"/>
    </location>
</feature>
<dbReference type="Proteomes" id="UP000816034">
    <property type="component" value="Unassembled WGS sequence"/>
</dbReference>
<dbReference type="InterPro" id="IPR051383">
    <property type="entry name" value="COX19"/>
</dbReference>
<comment type="caution">
    <text evidence="8">The sequence shown here is derived from an EMBL/GenBank/DDBJ whole genome shotgun (WGS) entry which is preliminary data.</text>
</comment>
<protein>
    <recommendedName>
        <fullName evidence="6">COX assembly mitochondrial protein</fullName>
    </recommendedName>
</protein>
<evidence type="ECO:0000313" key="8">
    <source>
        <dbReference type="EMBL" id="KAG2388618.1"/>
    </source>
</evidence>
<keyword evidence="9" id="KW-1185">Reference proteome</keyword>
<dbReference type="EMBL" id="PYSW02000009">
    <property type="protein sequence ID" value="KAG2388618.1"/>
    <property type="molecule type" value="Genomic_DNA"/>
</dbReference>
<feature type="region of interest" description="Disordered" evidence="7">
    <location>
        <begin position="102"/>
        <end position="122"/>
    </location>
</feature>
<name>A0AA88GZR5_NAELO</name>
<organism evidence="8 9">
    <name type="scientific">Naegleria lovaniensis</name>
    <name type="common">Amoeba</name>
    <dbReference type="NCBI Taxonomy" id="51637"/>
    <lineage>
        <taxon>Eukaryota</taxon>
        <taxon>Discoba</taxon>
        <taxon>Heterolobosea</taxon>
        <taxon>Tetramitia</taxon>
        <taxon>Eutetramitia</taxon>
        <taxon>Vahlkampfiidae</taxon>
        <taxon>Naegleria</taxon>
    </lineage>
</organism>